<dbReference type="RefSeq" id="WP_019486152.1">
    <property type="nucleotide sequence ID" value="NZ_CP015879.1"/>
</dbReference>
<keyword evidence="2" id="KW-0614">Plasmid</keyword>
<dbReference type="AlphaFoldDB" id="A0A1A9KMG7"/>
<evidence type="ECO:0000313" key="2">
    <source>
        <dbReference type="EMBL" id="ANI18787.1"/>
    </source>
</evidence>
<keyword evidence="1" id="KW-0732">Signal</keyword>
<gene>
    <name evidence="2" type="ORF">A9C11_32535</name>
</gene>
<dbReference type="Proteomes" id="UP000077748">
    <property type="component" value="Plasmid pRBL16"/>
</dbReference>
<evidence type="ECO:0000256" key="1">
    <source>
        <dbReference type="SAM" id="SignalP"/>
    </source>
</evidence>
<accession>A0A1A9KMG7</accession>
<proteinExistence type="predicted"/>
<name>A0A1A9KMG7_9PSED</name>
<evidence type="ECO:0000313" key="3">
    <source>
        <dbReference type="Proteomes" id="UP000077748"/>
    </source>
</evidence>
<dbReference type="InterPro" id="IPR014118">
    <property type="entry name" value="T4SS_TraV"/>
</dbReference>
<feature type="signal peptide" evidence="1">
    <location>
        <begin position="1"/>
        <end position="21"/>
    </location>
</feature>
<protein>
    <submittedName>
        <fullName evidence="2">Conjugal transfer protein</fullName>
    </submittedName>
</protein>
<geneLocation type="plasmid" evidence="3">
    <name>prbl16</name>
</geneLocation>
<feature type="chain" id="PRO_5008391918" evidence="1">
    <location>
        <begin position="22"/>
        <end position="107"/>
    </location>
</feature>
<dbReference type="Pfam" id="PF09676">
    <property type="entry name" value="TraV"/>
    <property type="match status" value="1"/>
</dbReference>
<sequence length="107" mass="11745">MNIRPFLALATALLLSGCASEEPFKNSASMDQIYDAVHGSASRDTVSLLRQGLRARPELGSSEPYFPIRNPDVVAPVWVVPYADAKTGVKHGGRWDYIIVEEADWAN</sequence>
<organism evidence="2 3">
    <name type="scientific">Pseudomonas citronellolis</name>
    <dbReference type="NCBI Taxonomy" id="53408"/>
    <lineage>
        <taxon>Bacteria</taxon>
        <taxon>Pseudomonadati</taxon>
        <taxon>Pseudomonadota</taxon>
        <taxon>Gammaproteobacteria</taxon>
        <taxon>Pseudomonadales</taxon>
        <taxon>Pseudomonadaceae</taxon>
        <taxon>Pseudomonas</taxon>
    </lineage>
</organism>
<dbReference type="PROSITE" id="PS51257">
    <property type="entry name" value="PROKAR_LIPOPROTEIN"/>
    <property type="match status" value="1"/>
</dbReference>
<dbReference type="EMBL" id="CP015879">
    <property type="protein sequence ID" value="ANI18787.1"/>
    <property type="molecule type" value="Genomic_DNA"/>
</dbReference>
<dbReference type="GeneID" id="93444823"/>
<reference evidence="2 3" key="1">
    <citation type="submission" date="2016-05" db="EMBL/GenBank/DDBJ databases">
        <title>Genome Sequence of Pseudomonas citronellolis Strain SJTE-3, an Estrogens and Persistent Organic Pollutants degradation strain.</title>
        <authorList>
            <person name="Liang R."/>
        </authorList>
    </citation>
    <scope>NUCLEOTIDE SEQUENCE [LARGE SCALE GENOMIC DNA]</scope>
    <source>
        <strain evidence="2 3">SJTE-3</strain>
        <plasmid evidence="3">Plasmid prbl16</plasmid>
    </source>
</reference>